<accession>A0A2J6SBS1</accession>
<keyword evidence="1" id="KW-0812">Transmembrane</keyword>
<evidence type="ECO:0000256" key="1">
    <source>
        <dbReference type="SAM" id="Phobius"/>
    </source>
</evidence>
<dbReference type="AlphaFoldDB" id="A0A2J6SBS1"/>
<keyword evidence="1" id="KW-1133">Transmembrane helix</keyword>
<protein>
    <submittedName>
        <fullName evidence="2">Uncharacterized protein</fullName>
    </submittedName>
</protein>
<reference evidence="2 3" key="1">
    <citation type="submission" date="2016-04" db="EMBL/GenBank/DDBJ databases">
        <title>A degradative enzymes factory behind the ericoid mycorrhizal symbiosis.</title>
        <authorList>
            <consortium name="DOE Joint Genome Institute"/>
            <person name="Martino E."/>
            <person name="Morin E."/>
            <person name="Grelet G."/>
            <person name="Kuo A."/>
            <person name="Kohler A."/>
            <person name="Daghino S."/>
            <person name="Barry K."/>
            <person name="Choi C."/>
            <person name="Cichocki N."/>
            <person name="Clum A."/>
            <person name="Copeland A."/>
            <person name="Hainaut M."/>
            <person name="Haridas S."/>
            <person name="Labutti K."/>
            <person name="Lindquist E."/>
            <person name="Lipzen A."/>
            <person name="Khouja H.-R."/>
            <person name="Murat C."/>
            <person name="Ohm R."/>
            <person name="Olson A."/>
            <person name="Spatafora J."/>
            <person name="Veneault-Fourrey C."/>
            <person name="Henrissat B."/>
            <person name="Grigoriev I."/>
            <person name="Martin F."/>
            <person name="Perotto S."/>
        </authorList>
    </citation>
    <scope>NUCLEOTIDE SEQUENCE [LARGE SCALE GENOMIC DNA]</scope>
    <source>
        <strain evidence="2 3">F</strain>
    </source>
</reference>
<organism evidence="2 3">
    <name type="scientific">Hyaloscypha variabilis (strain UAMH 11265 / GT02V1 / F)</name>
    <name type="common">Meliniomyces variabilis</name>
    <dbReference type="NCBI Taxonomy" id="1149755"/>
    <lineage>
        <taxon>Eukaryota</taxon>
        <taxon>Fungi</taxon>
        <taxon>Dikarya</taxon>
        <taxon>Ascomycota</taxon>
        <taxon>Pezizomycotina</taxon>
        <taxon>Leotiomycetes</taxon>
        <taxon>Helotiales</taxon>
        <taxon>Hyaloscyphaceae</taxon>
        <taxon>Hyaloscypha</taxon>
        <taxon>Hyaloscypha variabilis</taxon>
    </lineage>
</organism>
<keyword evidence="3" id="KW-1185">Reference proteome</keyword>
<gene>
    <name evidence="2" type="ORF">L207DRAFT_574885</name>
</gene>
<sequence length="66" mass="7098">MTANAEEAALLGNMGAGSEVVFLGLFGMTMTIFAYIWMIGRFGGLKIDAGYEEVEMEKIEGESVEA</sequence>
<keyword evidence="1" id="KW-0472">Membrane</keyword>
<evidence type="ECO:0000313" key="2">
    <source>
        <dbReference type="EMBL" id="PMD48206.1"/>
    </source>
</evidence>
<proteinExistence type="predicted"/>
<dbReference type="Proteomes" id="UP000235786">
    <property type="component" value="Unassembled WGS sequence"/>
</dbReference>
<dbReference type="EMBL" id="KZ613937">
    <property type="protein sequence ID" value="PMD48206.1"/>
    <property type="molecule type" value="Genomic_DNA"/>
</dbReference>
<name>A0A2J6SBS1_HYAVF</name>
<feature type="transmembrane region" description="Helical" evidence="1">
    <location>
        <begin position="20"/>
        <end position="38"/>
    </location>
</feature>
<evidence type="ECO:0000313" key="3">
    <source>
        <dbReference type="Proteomes" id="UP000235786"/>
    </source>
</evidence>